<evidence type="ECO:0000256" key="4">
    <source>
        <dbReference type="ARBA" id="ARBA00022989"/>
    </source>
</evidence>
<evidence type="ECO:0000313" key="8">
    <source>
        <dbReference type="EMBL" id="GBE84140.1"/>
    </source>
</evidence>
<comment type="subcellular location">
    <subcellularLocation>
        <location evidence="1">Endoplasmic reticulum membrane</location>
        <topology evidence="1">Multi-pass membrane protein</topology>
    </subcellularLocation>
</comment>
<dbReference type="GeneID" id="38781057"/>
<dbReference type="InterPro" id="IPR024512">
    <property type="entry name" value="Ser_palmitoyltrfase_ssu-like"/>
</dbReference>
<dbReference type="GO" id="GO:0005789">
    <property type="term" value="C:endoplasmic reticulum membrane"/>
    <property type="evidence" value="ECO:0007669"/>
    <property type="project" value="UniProtKB-SubCell"/>
</dbReference>
<comment type="caution">
    <text evidence="8">The sequence shown here is derived from an EMBL/GenBank/DDBJ whole genome shotgun (WGS) entry which is preliminary data.</text>
</comment>
<dbReference type="Proteomes" id="UP000287166">
    <property type="component" value="Unassembled WGS sequence"/>
</dbReference>
<dbReference type="EMBL" id="BFAD01000006">
    <property type="protein sequence ID" value="GBE84140.1"/>
    <property type="molecule type" value="Genomic_DNA"/>
</dbReference>
<dbReference type="InParanoid" id="A0A401GPQ4"/>
<dbReference type="AlphaFoldDB" id="A0A401GPQ4"/>
<keyword evidence="4 7" id="KW-1133">Transmembrane helix</keyword>
<evidence type="ECO:0000256" key="6">
    <source>
        <dbReference type="SAM" id="MobiDB-lite"/>
    </source>
</evidence>
<dbReference type="Pfam" id="PF11779">
    <property type="entry name" value="SPT_ssu-like"/>
    <property type="match status" value="1"/>
</dbReference>
<keyword evidence="5 7" id="KW-0472">Membrane</keyword>
<dbReference type="STRING" id="139825.A0A401GPQ4"/>
<evidence type="ECO:0000256" key="5">
    <source>
        <dbReference type="ARBA" id="ARBA00023136"/>
    </source>
</evidence>
<name>A0A401GPQ4_9APHY</name>
<dbReference type="RefSeq" id="XP_027615053.1">
    <property type="nucleotide sequence ID" value="XM_027759252.1"/>
</dbReference>
<gene>
    <name evidence="8" type="ORF">SCP_0601180</name>
</gene>
<reference evidence="8 9" key="1">
    <citation type="journal article" date="2018" name="Sci. Rep.">
        <title>Genome sequence of the cauliflower mushroom Sparassis crispa (Hanabiratake) and its association with beneficial usage.</title>
        <authorList>
            <person name="Kiyama R."/>
            <person name="Furutani Y."/>
            <person name="Kawaguchi K."/>
            <person name="Nakanishi T."/>
        </authorList>
    </citation>
    <scope>NUCLEOTIDE SEQUENCE [LARGE SCALE GENOMIC DNA]</scope>
</reference>
<feature type="region of interest" description="Disordered" evidence="6">
    <location>
        <begin position="24"/>
        <end position="55"/>
    </location>
</feature>
<organism evidence="8 9">
    <name type="scientific">Sparassis crispa</name>
    <dbReference type="NCBI Taxonomy" id="139825"/>
    <lineage>
        <taxon>Eukaryota</taxon>
        <taxon>Fungi</taxon>
        <taxon>Dikarya</taxon>
        <taxon>Basidiomycota</taxon>
        <taxon>Agaricomycotina</taxon>
        <taxon>Agaricomycetes</taxon>
        <taxon>Polyporales</taxon>
        <taxon>Sparassidaceae</taxon>
        <taxon>Sparassis</taxon>
    </lineage>
</organism>
<keyword evidence="2 7" id="KW-0812">Transmembrane</keyword>
<feature type="transmembrane region" description="Helical" evidence="7">
    <location>
        <begin position="150"/>
        <end position="171"/>
    </location>
</feature>
<keyword evidence="3" id="KW-0256">Endoplasmic reticulum</keyword>
<evidence type="ECO:0000256" key="2">
    <source>
        <dbReference type="ARBA" id="ARBA00022692"/>
    </source>
</evidence>
<evidence type="ECO:0000313" key="9">
    <source>
        <dbReference type="Proteomes" id="UP000287166"/>
    </source>
</evidence>
<evidence type="ECO:0000256" key="1">
    <source>
        <dbReference type="ARBA" id="ARBA00004477"/>
    </source>
</evidence>
<keyword evidence="9" id="KW-1185">Reference proteome</keyword>
<evidence type="ECO:0000256" key="7">
    <source>
        <dbReference type="SAM" id="Phobius"/>
    </source>
</evidence>
<proteinExistence type="predicted"/>
<accession>A0A401GPQ4</accession>
<sequence>MARVLRCQRGADFPHWWAHDLPHIKSQHKPQNGPPSLALHIHHVPPASTSQRRTDPRRLFTRVISPPAPASMSALARPLARPPPVFTAAPVPSPTSAAEWKHEPSTLAVLFGLRLPYRPPRSPAAAFLWRRRLWFETTFALSMIQPWEKVLVLLISYATLLFVLLAAYAYLPAHLTYLRARAAYYLLGAEPDPRLASAWGAVAGFVADWNASVAPAAVSEL</sequence>
<evidence type="ECO:0000256" key="3">
    <source>
        <dbReference type="ARBA" id="ARBA00022824"/>
    </source>
</evidence>
<dbReference type="OrthoDB" id="202672at2759"/>
<protein>
    <submittedName>
        <fullName evidence="8">Uncharacterized protein</fullName>
    </submittedName>
</protein>